<evidence type="ECO:0000259" key="3">
    <source>
        <dbReference type="Pfam" id="PF03914"/>
    </source>
</evidence>
<feature type="region of interest" description="Disordered" evidence="2">
    <location>
        <begin position="592"/>
        <end position="612"/>
    </location>
</feature>
<dbReference type="Proteomes" id="UP001153954">
    <property type="component" value="Unassembled WGS sequence"/>
</dbReference>
<feature type="compositionally biased region" description="Polar residues" evidence="2">
    <location>
        <begin position="929"/>
        <end position="948"/>
    </location>
</feature>
<dbReference type="InterPro" id="IPR040155">
    <property type="entry name" value="CEBPZ/Mak21-like"/>
</dbReference>
<sequence length="1012" mass="114772">MKHKRFEENILVDEAYTNYGKVDKNADEKKGYGIAKHFAETLEYADKKKWYQQLPEEPTSSNSLPDEKVEELRKEASSALHGDTLAYETKSSKSGSSDQQWARTLLSKGTIGDRVAAATILIQDNPIYNLTALRNLISNVKPAKKKDGIVIIDALSELLISELLIPDVKLRTFSQHPLDKIDEMTSGNKQARRNILKLWYYEDQLKELYGTYVEALNKFAHDSVEANKEKAVSAMSYLLMHHPEREKMLLTNIINKLGDPSQGVASKVIYHLCQLLYNHPNMKNVVLIEIEKMLFRTNISPRAQYYGVCFLNQFFLGKDDSQIAENLIRIYFSFFKASIKKGEIDSRLMSAILTGVKRAYPFADRSRLGAADEHTDAVHRLVHLAGFNVAVHALALLYHTSDASQGTSDRYYTALYRKLTNADIFNTTHSALLFSLIYKSLKQDKNIERVTSFVKRLLQLCCYMTPAQACGMLFLISQVLKSGDKKQAIKLVWTKKEIKEEIKEENDTNQEKKENGENTVSDINDTADKSLEEMEEKKIEQKKIDLLKGDKKDLLIDDDEEETYVDLKIDDQGNIKPKKRPAAAVTGWFHARVRRDRDDRPDRGDQGDTRDKEVAAKIQLKKTINMEKVVTEYDGRARNPSFAGAHASAYLELLPLAAHFHPTVRLFAQKLIHEQIIQYSGDPLKDFAGIRFLDRFVFKNPKKRSEKQEEDGEVKKVKGSHPKFAVRKNYSAKGLKSIPVNSSTYLNEDSKKIPVDEKFLYDFLRKRRENTASDEDSDADSVTSEDFEQYLDTVTGSKAAESDEELDYLAEMEAAKKRRPKKSEQKSDDELDDGEDENDEDDENVVEDGDEDGSDGDLDISGDEDEPVLSGDEDELLLEDSEDDDLIDVPGKKSAKNKNKLKIKGNDDLGSLFASAEEFSTLLEETATNKKQGSSQAVSNTDNSSTKQLAWEEKRDKWIKGYNRKILGHKGKNKKFNKNKNMNPSKMADKKKGGKRKGGNVDSIGGKKRKTK</sequence>
<comment type="caution">
    <text evidence="4">The sequence shown here is derived from an EMBL/GenBank/DDBJ whole genome shotgun (WGS) entry which is preliminary data.</text>
</comment>
<dbReference type="PANTHER" id="PTHR12048:SF0">
    <property type="entry name" value="CCAAT_ENHANCER-BINDING PROTEIN ZETA"/>
    <property type="match status" value="1"/>
</dbReference>
<feature type="region of interest" description="Disordered" evidence="2">
    <location>
        <begin position="926"/>
        <end position="1012"/>
    </location>
</feature>
<dbReference type="GO" id="GO:0005634">
    <property type="term" value="C:nucleus"/>
    <property type="evidence" value="ECO:0007669"/>
    <property type="project" value="TreeGrafter"/>
</dbReference>
<feature type="compositionally biased region" description="Acidic residues" evidence="2">
    <location>
        <begin position="772"/>
        <end position="789"/>
    </location>
</feature>
<dbReference type="SUPFAM" id="SSF48371">
    <property type="entry name" value="ARM repeat"/>
    <property type="match status" value="1"/>
</dbReference>
<feature type="compositionally biased region" description="Basic and acidic residues" evidence="2">
    <location>
        <begin position="950"/>
        <end position="959"/>
    </location>
</feature>
<feature type="domain" description="CCAAT-binding factor" evidence="3">
    <location>
        <begin position="390"/>
        <end position="668"/>
    </location>
</feature>
<gene>
    <name evidence="4" type="ORF">EEDITHA_LOCUS13961</name>
</gene>
<protein>
    <recommendedName>
        <fullName evidence="3">CCAAT-binding factor domain-containing protein</fullName>
    </recommendedName>
</protein>
<name>A0AAU9UIC8_EUPED</name>
<keyword evidence="5" id="KW-1185">Reference proteome</keyword>
<reference evidence="4" key="1">
    <citation type="submission" date="2022-03" db="EMBL/GenBank/DDBJ databases">
        <authorList>
            <person name="Tunstrom K."/>
        </authorList>
    </citation>
    <scope>NUCLEOTIDE SEQUENCE</scope>
</reference>
<dbReference type="Pfam" id="PF03914">
    <property type="entry name" value="CBF"/>
    <property type="match status" value="1"/>
</dbReference>
<evidence type="ECO:0000313" key="4">
    <source>
        <dbReference type="EMBL" id="CAH2098893.1"/>
    </source>
</evidence>
<proteinExistence type="inferred from homology"/>
<feature type="compositionally biased region" description="Basic and acidic residues" evidence="2">
    <location>
        <begin position="504"/>
        <end position="516"/>
    </location>
</feature>
<dbReference type="InterPro" id="IPR005612">
    <property type="entry name" value="CCAAT-binding_factor"/>
</dbReference>
<feature type="region of interest" description="Disordered" evidence="2">
    <location>
        <begin position="770"/>
        <end position="909"/>
    </location>
</feature>
<evidence type="ECO:0000313" key="5">
    <source>
        <dbReference type="Proteomes" id="UP001153954"/>
    </source>
</evidence>
<feature type="compositionally biased region" description="Acidic residues" evidence="2">
    <location>
        <begin position="829"/>
        <end position="887"/>
    </location>
</feature>
<feature type="compositionally biased region" description="Basic and acidic residues" evidence="2">
    <location>
        <begin position="595"/>
        <end position="612"/>
    </location>
</feature>
<dbReference type="EMBL" id="CAKOGL010000020">
    <property type="protein sequence ID" value="CAH2098893.1"/>
    <property type="molecule type" value="Genomic_DNA"/>
</dbReference>
<dbReference type="AlphaFoldDB" id="A0AAU9UIC8"/>
<dbReference type="InterPro" id="IPR016024">
    <property type="entry name" value="ARM-type_fold"/>
</dbReference>
<dbReference type="PANTHER" id="PTHR12048">
    <property type="entry name" value="CCAAT-BINDING FACTOR-RELATED"/>
    <property type="match status" value="1"/>
</dbReference>
<comment type="similarity">
    <text evidence="1">Belongs to the CBF/MAK21 family.</text>
</comment>
<accession>A0AAU9UIC8</accession>
<evidence type="ECO:0000256" key="2">
    <source>
        <dbReference type="SAM" id="MobiDB-lite"/>
    </source>
</evidence>
<evidence type="ECO:0000256" key="1">
    <source>
        <dbReference type="ARBA" id="ARBA00007797"/>
    </source>
</evidence>
<feature type="region of interest" description="Disordered" evidence="2">
    <location>
        <begin position="504"/>
        <end position="525"/>
    </location>
</feature>
<organism evidence="4 5">
    <name type="scientific">Euphydryas editha</name>
    <name type="common">Edith's checkerspot</name>
    <dbReference type="NCBI Taxonomy" id="104508"/>
    <lineage>
        <taxon>Eukaryota</taxon>
        <taxon>Metazoa</taxon>
        <taxon>Ecdysozoa</taxon>
        <taxon>Arthropoda</taxon>
        <taxon>Hexapoda</taxon>
        <taxon>Insecta</taxon>
        <taxon>Pterygota</taxon>
        <taxon>Neoptera</taxon>
        <taxon>Endopterygota</taxon>
        <taxon>Lepidoptera</taxon>
        <taxon>Glossata</taxon>
        <taxon>Ditrysia</taxon>
        <taxon>Papilionoidea</taxon>
        <taxon>Nymphalidae</taxon>
        <taxon>Nymphalinae</taxon>
        <taxon>Euphydryas</taxon>
    </lineage>
</organism>
<feature type="compositionally biased region" description="Basic residues" evidence="2">
    <location>
        <begin position="962"/>
        <end position="978"/>
    </location>
</feature>
<feature type="compositionally biased region" description="Basic residues" evidence="2">
    <location>
        <begin position="893"/>
        <end position="903"/>
    </location>
</feature>